<reference evidence="1" key="1">
    <citation type="journal article" date="2015" name="Nature">
        <title>Complex archaea that bridge the gap between prokaryotes and eukaryotes.</title>
        <authorList>
            <person name="Spang A."/>
            <person name="Saw J.H."/>
            <person name="Jorgensen S.L."/>
            <person name="Zaremba-Niedzwiedzka K."/>
            <person name="Martijn J."/>
            <person name="Lind A.E."/>
            <person name="van Eijk R."/>
            <person name="Schleper C."/>
            <person name="Guy L."/>
            <person name="Ettema T.J."/>
        </authorList>
    </citation>
    <scope>NUCLEOTIDE SEQUENCE</scope>
</reference>
<accession>A0A0F9HAU7</accession>
<dbReference type="EMBL" id="LAZR01025342">
    <property type="protein sequence ID" value="KKL72212.1"/>
    <property type="molecule type" value="Genomic_DNA"/>
</dbReference>
<protein>
    <submittedName>
        <fullName evidence="1">Uncharacterized protein</fullName>
    </submittedName>
</protein>
<proteinExistence type="predicted"/>
<sequence>MIKIAILDGYVNAIVAKKKLFMDVVLKVAILKVVDVYTKRKPALLTQHMAIAKKEKNLKLIQHGKV</sequence>
<dbReference type="AlphaFoldDB" id="A0A0F9HAU7"/>
<evidence type="ECO:0000313" key="1">
    <source>
        <dbReference type="EMBL" id="KKL72212.1"/>
    </source>
</evidence>
<comment type="caution">
    <text evidence="1">The sequence shown here is derived from an EMBL/GenBank/DDBJ whole genome shotgun (WGS) entry which is preliminary data.</text>
</comment>
<name>A0A0F9HAU7_9ZZZZ</name>
<gene>
    <name evidence="1" type="ORF">LCGC14_2087160</name>
</gene>
<organism evidence="1">
    <name type="scientific">marine sediment metagenome</name>
    <dbReference type="NCBI Taxonomy" id="412755"/>
    <lineage>
        <taxon>unclassified sequences</taxon>
        <taxon>metagenomes</taxon>
        <taxon>ecological metagenomes</taxon>
    </lineage>
</organism>